<reference evidence="13 14" key="1">
    <citation type="submission" date="2016-06" db="EMBL/GenBank/DDBJ databases">
        <authorList>
            <person name="Kjaerup R.B."/>
            <person name="Dalgaard T.S."/>
            <person name="Juul-Madsen H.R."/>
        </authorList>
    </citation>
    <scope>NUCLEOTIDE SEQUENCE [LARGE SCALE GENOMIC DNA]</scope>
    <source>
        <strain evidence="13 14">GCSL-Mp3</strain>
    </source>
</reference>
<dbReference type="Gene3D" id="3.30.1150.10">
    <property type="match status" value="1"/>
</dbReference>
<dbReference type="InterPro" id="IPR006260">
    <property type="entry name" value="TonB/TolA_C"/>
</dbReference>
<dbReference type="GO" id="GO:0031992">
    <property type="term" value="F:energy transducer activity"/>
    <property type="evidence" value="ECO:0007669"/>
    <property type="project" value="TreeGrafter"/>
</dbReference>
<organism evidence="13 14">
    <name type="scientific">Morganella psychrotolerans</name>
    <dbReference type="NCBI Taxonomy" id="368603"/>
    <lineage>
        <taxon>Bacteria</taxon>
        <taxon>Pseudomonadati</taxon>
        <taxon>Pseudomonadota</taxon>
        <taxon>Gammaproteobacteria</taxon>
        <taxon>Enterobacterales</taxon>
        <taxon>Morganellaceae</taxon>
        <taxon>Morganella</taxon>
    </lineage>
</organism>
<keyword evidence="3" id="KW-0813">Transport</keyword>
<dbReference type="GO" id="GO:0055085">
    <property type="term" value="P:transmembrane transport"/>
    <property type="evidence" value="ECO:0007669"/>
    <property type="project" value="InterPro"/>
</dbReference>
<keyword evidence="6 11" id="KW-0812">Transmembrane</keyword>
<evidence type="ECO:0000313" key="14">
    <source>
        <dbReference type="Proteomes" id="UP000092247"/>
    </source>
</evidence>
<dbReference type="GO" id="GO:0015031">
    <property type="term" value="P:protein transport"/>
    <property type="evidence" value="ECO:0007669"/>
    <property type="project" value="UniProtKB-KW"/>
</dbReference>
<dbReference type="RefSeq" id="WP_067426145.1">
    <property type="nucleotide sequence ID" value="NZ_LZEX01000044.1"/>
</dbReference>
<evidence type="ECO:0000256" key="2">
    <source>
        <dbReference type="ARBA" id="ARBA00006555"/>
    </source>
</evidence>
<dbReference type="STRING" id="368603.AYY16_15335"/>
<keyword evidence="9 11" id="KW-0472">Membrane</keyword>
<feature type="compositionally biased region" description="Polar residues" evidence="10">
    <location>
        <begin position="128"/>
        <end position="150"/>
    </location>
</feature>
<dbReference type="Pfam" id="PF03544">
    <property type="entry name" value="TonB_C"/>
    <property type="match status" value="1"/>
</dbReference>
<comment type="subcellular location">
    <subcellularLocation>
        <location evidence="1">Cell inner membrane</location>
        <topology evidence="1">Single-pass membrane protein</topology>
        <orientation evidence="1">Periplasmic side</orientation>
    </subcellularLocation>
</comment>
<keyword evidence="7" id="KW-0653">Protein transport</keyword>
<feature type="domain" description="TonB C-terminal" evidence="12">
    <location>
        <begin position="167"/>
        <end position="258"/>
    </location>
</feature>
<proteinExistence type="inferred from homology"/>
<evidence type="ECO:0000313" key="13">
    <source>
        <dbReference type="EMBL" id="OBU02913.1"/>
    </source>
</evidence>
<dbReference type="GO" id="GO:0098797">
    <property type="term" value="C:plasma membrane protein complex"/>
    <property type="evidence" value="ECO:0007669"/>
    <property type="project" value="TreeGrafter"/>
</dbReference>
<comment type="caution">
    <text evidence="13">The sequence shown here is derived from an EMBL/GenBank/DDBJ whole genome shotgun (WGS) entry which is preliminary data.</text>
</comment>
<dbReference type="Proteomes" id="UP000092247">
    <property type="component" value="Unassembled WGS sequence"/>
</dbReference>
<comment type="similarity">
    <text evidence="2">Belongs to the TonB family.</text>
</comment>
<evidence type="ECO:0000256" key="6">
    <source>
        <dbReference type="ARBA" id="ARBA00022692"/>
    </source>
</evidence>
<keyword evidence="4" id="KW-1003">Cell membrane</keyword>
<keyword evidence="8 11" id="KW-1133">Transmembrane helix</keyword>
<evidence type="ECO:0000256" key="1">
    <source>
        <dbReference type="ARBA" id="ARBA00004383"/>
    </source>
</evidence>
<evidence type="ECO:0000256" key="8">
    <source>
        <dbReference type="ARBA" id="ARBA00022989"/>
    </source>
</evidence>
<dbReference type="InterPro" id="IPR037682">
    <property type="entry name" value="TonB_C"/>
</dbReference>
<evidence type="ECO:0000256" key="4">
    <source>
        <dbReference type="ARBA" id="ARBA00022475"/>
    </source>
</evidence>
<gene>
    <name evidence="13" type="ORF">AYY17_11460</name>
</gene>
<accession>A0A1B8H1I4</accession>
<dbReference type="InterPro" id="IPR051045">
    <property type="entry name" value="TonB-dependent_transducer"/>
</dbReference>
<evidence type="ECO:0000256" key="9">
    <source>
        <dbReference type="ARBA" id="ARBA00023136"/>
    </source>
</evidence>
<evidence type="ECO:0000256" key="10">
    <source>
        <dbReference type="SAM" id="MobiDB-lite"/>
    </source>
</evidence>
<evidence type="ECO:0000256" key="11">
    <source>
        <dbReference type="SAM" id="Phobius"/>
    </source>
</evidence>
<dbReference type="PANTHER" id="PTHR33446:SF2">
    <property type="entry name" value="PROTEIN TONB"/>
    <property type="match status" value="1"/>
</dbReference>
<feature type="region of interest" description="Disordered" evidence="10">
    <location>
        <begin position="69"/>
        <end position="152"/>
    </location>
</feature>
<dbReference type="SUPFAM" id="SSF74653">
    <property type="entry name" value="TolA/TonB C-terminal domain"/>
    <property type="match status" value="1"/>
</dbReference>
<protein>
    <submittedName>
        <fullName evidence="13">Ferric siderophore ABC transporter substrate-binding protein</fullName>
    </submittedName>
</protein>
<evidence type="ECO:0000256" key="5">
    <source>
        <dbReference type="ARBA" id="ARBA00022519"/>
    </source>
</evidence>
<evidence type="ECO:0000259" key="12">
    <source>
        <dbReference type="PROSITE" id="PS52015"/>
    </source>
</evidence>
<keyword evidence="5" id="KW-0997">Cell inner membrane</keyword>
<dbReference type="NCBIfam" id="TIGR01352">
    <property type="entry name" value="tonB_Cterm"/>
    <property type="match status" value="1"/>
</dbReference>
<dbReference type="PANTHER" id="PTHR33446">
    <property type="entry name" value="PROTEIN TONB-RELATED"/>
    <property type="match status" value="1"/>
</dbReference>
<name>A0A1B8H1I4_9GAMM</name>
<dbReference type="PROSITE" id="PS52015">
    <property type="entry name" value="TONB_CTD"/>
    <property type="match status" value="1"/>
</dbReference>
<sequence length="258" mass="28073">MLNVAASCYQNRRYPIGAMVASLGVHALVPVLFLGWLTFSSEEQKGMLPPAFELTAGIYQLESAPPEKAEGIKQVMSQPAPQPVTEPEREALTDKLAQSDRGTWTRKAEKPKKKAEKKPVTVVKTPEIQSPSPVMAESTSAPRQGDSSASRADFTSYAPQAVSGSTGWESAVHTHLAKYKRYPRALLRYKSTGVSHVKVILNTQGNVISAELVNSSGTTQLDKEALATVQRAAPFPLPPHDRIRDGHIEIVTPIGFYL</sequence>
<dbReference type="AlphaFoldDB" id="A0A1B8H1I4"/>
<evidence type="ECO:0000256" key="3">
    <source>
        <dbReference type="ARBA" id="ARBA00022448"/>
    </source>
</evidence>
<evidence type="ECO:0000256" key="7">
    <source>
        <dbReference type="ARBA" id="ARBA00022927"/>
    </source>
</evidence>
<dbReference type="EMBL" id="LZEX01000044">
    <property type="protein sequence ID" value="OBU02913.1"/>
    <property type="molecule type" value="Genomic_DNA"/>
</dbReference>
<feature type="transmembrane region" description="Helical" evidence="11">
    <location>
        <begin position="16"/>
        <end position="39"/>
    </location>
</feature>